<evidence type="ECO:0000313" key="1">
    <source>
        <dbReference type="EMBL" id="KAL3822533.1"/>
    </source>
</evidence>
<keyword evidence="2" id="KW-1185">Reference proteome</keyword>
<name>A0ABD3SDD5_9STRA</name>
<gene>
    <name evidence="1" type="ORF">ACHAXA_007644</name>
</gene>
<organism evidence="1 2">
    <name type="scientific">Cyclostephanos tholiformis</name>
    <dbReference type="NCBI Taxonomy" id="382380"/>
    <lineage>
        <taxon>Eukaryota</taxon>
        <taxon>Sar</taxon>
        <taxon>Stramenopiles</taxon>
        <taxon>Ochrophyta</taxon>
        <taxon>Bacillariophyta</taxon>
        <taxon>Coscinodiscophyceae</taxon>
        <taxon>Thalassiosirophycidae</taxon>
        <taxon>Stephanodiscales</taxon>
        <taxon>Stephanodiscaceae</taxon>
        <taxon>Cyclostephanos</taxon>
    </lineage>
</organism>
<proteinExistence type="predicted"/>
<dbReference type="EMBL" id="JALLPB020000062">
    <property type="protein sequence ID" value="KAL3822533.1"/>
    <property type="molecule type" value="Genomic_DNA"/>
</dbReference>
<protein>
    <submittedName>
        <fullName evidence="1">Uncharacterized protein</fullName>
    </submittedName>
</protein>
<accession>A0ABD3SDD5</accession>
<evidence type="ECO:0000313" key="2">
    <source>
        <dbReference type="Proteomes" id="UP001530377"/>
    </source>
</evidence>
<reference evidence="1 2" key="1">
    <citation type="submission" date="2024-10" db="EMBL/GenBank/DDBJ databases">
        <title>Updated reference genomes for cyclostephanoid diatoms.</title>
        <authorList>
            <person name="Roberts W.R."/>
            <person name="Alverson A.J."/>
        </authorList>
    </citation>
    <scope>NUCLEOTIDE SEQUENCE [LARGE SCALE GENOMIC DNA]</scope>
    <source>
        <strain evidence="1 2">AJA228-03</strain>
    </source>
</reference>
<sequence length="79" mass="8938">MKLGWLGLTLEWFRLQWIQNWGRLRPGANLAFGNDDVESSLIKILSCGDEKECGRDVVHVQLEIMPGTALQAVFTINHT</sequence>
<dbReference type="AlphaFoldDB" id="A0ABD3SDD5"/>
<comment type="caution">
    <text evidence="1">The sequence shown here is derived from an EMBL/GenBank/DDBJ whole genome shotgun (WGS) entry which is preliminary data.</text>
</comment>
<dbReference type="Proteomes" id="UP001530377">
    <property type="component" value="Unassembled WGS sequence"/>
</dbReference>